<evidence type="ECO:0000256" key="1">
    <source>
        <dbReference type="SAM" id="MobiDB-lite"/>
    </source>
</evidence>
<feature type="region of interest" description="Disordered" evidence="1">
    <location>
        <begin position="92"/>
        <end position="170"/>
    </location>
</feature>
<name>A0AAE0C1T1_9CHLO</name>
<feature type="compositionally biased region" description="Acidic residues" evidence="1">
    <location>
        <begin position="92"/>
        <end position="101"/>
    </location>
</feature>
<dbReference type="Proteomes" id="UP001190700">
    <property type="component" value="Unassembled WGS sequence"/>
</dbReference>
<organism evidence="2 3">
    <name type="scientific">Cymbomonas tetramitiformis</name>
    <dbReference type="NCBI Taxonomy" id="36881"/>
    <lineage>
        <taxon>Eukaryota</taxon>
        <taxon>Viridiplantae</taxon>
        <taxon>Chlorophyta</taxon>
        <taxon>Pyramimonadophyceae</taxon>
        <taxon>Pyramimonadales</taxon>
        <taxon>Pyramimonadaceae</taxon>
        <taxon>Cymbomonas</taxon>
    </lineage>
</organism>
<evidence type="ECO:0000313" key="3">
    <source>
        <dbReference type="Proteomes" id="UP001190700"/>
    </source>
</evidence>
<sequence length="317" mass="33792">MPTSGCSAEKRTYSRCRGCQYSTHITCINKLFDEGMYAFMPGERTHTLCSERLIASPQLVVTWLRANVATGFYFSLLAENPTRLAFADDFEGSAEEDETDEATFPRGGLGGGGATATPPRILHPEAERKKTVRAALLTTVRKPVRPSSSRTTSKAGDSQAPHDQAPSPLRSLPAHFASLAVQQSQEVPAAVGKYIPPHMQHSQPAARAANPLHAHSPHPPHPVESAAAGVPLPHPAAPINPAGAFGHGIREVESLELRDLLAAEVTKAVRTPSAHQGNPRFDYLVNLSTPRPDISSYVTGAVDGVVATDPFSPSHVG</sequence>
<proteinExistence type="predicted"/>
<dbReference type="AlphaFoldDB" id="A0AAE0C1T1"/>
<evidence type="ECO:0000313" key="2">
    <source>
        <dbReference type="EMBL" id="KAK3245975.1"/>
    </source>
</evidence>
<protein>
    <submittedName>
        <fullName evidence="2">Uncharacterized protein</fullName>
    </submittedName>
</protein>
<comment type="caution">
    <text evidence="2">The sequence shown here is derived from an EMBL/GenBank/DDBJ whole genome shotgun (WGS) entry which is preliminary data.</text>
</comment>
<gene>
    <name evidence="2" type="ORF">CYMTET_44479</name>
</gene>
<keyword evidence="3" id="KW-1185">Reference proteome</keyword>
<reference evidence="2 3" key="1">
    <citation type="journal article" date="2015" name="Genome Biol. Evol.">
        <title>Comparative Genomics of a Bacterivorous Green Alga Reveals Evolutionary Causalities and Consequences of Phago-Mixotrophic Mode of Nutrition.</title>
        <authorList>
            <person name="Burns J.A."/>
            <person name="Paasch A."/>
            <person name="Narechania A."/>
            <person name="Kim E."/>
        </authorList>
    </citation>
    <scope>NUCLEOTIDE SEQUENCE [LARGE SCALE GENOMIC DNA]</scope>
    <source>
        <strain evidence="2 3">PLY_AMNH</strain>
    </source>
</reference>
<dbReference type="EMBL" id="LGRX02030220">
    <property type="protein sequence ID" value="KAK3245975.1"/>
    <property type="molecule type" value="Genomic_DNA"/>
</dbReference>
<accession>A0AAE0C1T1</accession>
<feature type="compositionally biased region" description="Polar residues" evidence="1">
    <location>
        <begin position="146"/>
        <end position="156"/>
    </location>
</feature>